<dbReference type="AlphaFoldDB" id="A0A453IDH0"/>
<comment type="cofactor">
    <cofactor evidence="1">
        <name>NAD(+)</name>
        <dbReference type="ChEBI" id="CHEBI:57540"/>
    </cofactor>
</comment>
<dbReference type="Gene3D" id="3.40.50.720">
    <property type="entry name" value="NAD(P)-binding Rossmann-like Domain"/>
    <property type="match status" value="2"/>
</dbReference>
<reference evidence="14" key="1">
    <citation type="journal article" date="2014" name="Science">
        <title>Ancient hybridizations among the ancestral genomes of bread wheat.</title>
        <authorList>
            <consortium name="International Wheat Genome Sequencing Consortium,"/>
            <person name="Marcussen T."/>
            <person name="Sandve S.R."/>
            <person name="Heier L."/>
            <person name="Spannagl M."/>
            <person name="Pfeifer M."/>
            <person name="Jakobsen K.S."/>
            <person name="Wulff B.B."/>
            <person name="Steuernagel B."/>
            <person name="Mayer K.F."/>
            <person name="Olsen O.A."/>
        </authorList>
    </citation>
    <scope>NUCLEOTIDE SEQUENCE [LARGE SCALE GENOMIC DNA]</scope>
    <source>
        <strain evidence="14">cv. AL8/78</strain>
    </source>
</reference>
<dbReference type="Proteomes" id="UP000015105">
    <property type="component" value="Chromosome 4D"/>
</dbReference>
<comment type="cofactor">
    <cofactor evidence="2">
        <name>NADP(+)</name>
        <dbReference type="ChEBI" id="CHEBI:58349"/>
    </cofactor>
</comment>
<dbReference type="GO" id="GO:0008460">
    <property type="term" value="F:dTDP-glucose 4,6-dehydratase activity"/>
    <property type="evidence" value="ECO:0007669"/>
    <property type="project" value="InterPro"/>
</dbReference>
<keyword evidence="4" id="KW-0520">NAD</keyword>
<keyword evidence="3" id="KW-0560">Oxidoreductase</keyword>
<keyword evidence="5" id="KW-0456">Lyase</keyword>
<dbReference type="InterPro" id="IPR029903">
    <property type="entry name" value="RmlD-like-bd"/>
</dbReference>
<dbReference type="InterPro" id="IPR036291">
    <property type="entry name" value="NAD(P)-bd_dom_sf"/>
</dbReference>
<dbReference type="CDD" id="cd05246">
    <property type="entry name" value="dTDP_GD_SDR_e"/>
    <property type="match status" value="1"/>
</dbReference>
<dbReference type="InterPro" id="IPR016040">
    <property type="entry name" value="NAD(P)-bd_dom"/>
</dbReference>
<evidence type="ECO:0000256" key="3">
    <source>
        <dbReference type="ARBA" id="ARBA00023002"/>
    </source>
</evidence>
<evidence type="ECO:0000259" key="11">
    <source>
        <dbReference type="Pfam" id="PF04321"/>
    </source>
</evidence>
<sequence length="782" mass="87465">VDRSLDKSRLEERVLLLCWTRTKTRMGRADHAAKRSGSSFKPPTHHPPVLVGAVQLSARCSLLPLPEDSPSTPPDLQGDIAVAVAARQISSTRSRCAFAACAICPAKMATYEPKNILITGAAGFIASHVANRLIRSYPHYKIVVLDKIDYCSNLKNLNPSRPSPNFKFVKGDIASADLVNYLLITESIDTIMHFAAQTHVDNSFGNSFEFTKNNIYGTHVLLEACKVTGQIRRFIHVSTDEVYGETDEDAVVGNHEASQLLPTNPYSATKAGAEMLVMAYGRSYGLPVITTRGNNVYGPNQFPEKLIPKFILLAMKGLPLPIHGDGSNVRSYLYCEDVAEAFEVVLHKGEVGHVYNIGTVKERRVIDVASDICKLFGLDTEKVIRFVENRPFNDQRYFLDDQKLKKLGWAERTTWEEGLKKTIEWYTSNPDYWGDVAGALLPHPRMLMTPGVERHNWTEEIKSLASSPAEAKECSTVPAAATSKSTSSVPQKATYKFLIYGKTGWIGGLLGKICEKQGIPYEYGKGRLQERSQLLQDIRNVKPTHVFNAAGVTGRPNVDWCETHKQDTIRTNVVGTLNLADVCREQGLLMINYATGCIFEYNAEHPEGSGIGFKEEDTPNFIGSFYSKTKAMVEELLKDYDNVCTLRVRMPISSDLSNPRNFITKIARYDKVVNIPNSMTILDELLPISVEMAKRDCRGIWNFTNPGVVSHNEILEMYKEYINPDFKWTNFTLEEQAKVIVAPRSNNEMDASKLKSEFPELLSIKESLIKNVFEPNRKVSTN</sequence>
<comment type="similarity">
    <text evidence="9">In the C-terminal section; belongs to the dTDP-4-dehydrorhamnose reductase family.</text>
</comment>
<comment type="similarity">
    <text evidence="8">In the N-terminal section; belongs to the NAD(P)-dependent epimerase/dehydratase family. dTDP-glucose dehydratase subfamily.</text>
</comment>
<feature type="domain" description="RmlD-like substrate binding" evidence="11">
    <location>
        <begin position="496"/>
        <end position="667"/>
    </location>
</feature>
<evidence type="ECO:0000259" key="12">
    <source>
        <dbReference type="Pfam" id="PF16363"/>
    </source>
</evidence>
<evidence type="ECO:0000256" key="10">
    <source>
        <dbReference type="ARBA" id="ARBA00067046"/>
    </source>
</evidence>
<evidence type="ECO:0000256" key="1">
    <source>
        <dbReference type="ARBA" id="ARBA00001911"/>
    </source>
</evidence>
<reference evidence="13" key="4">
    <citation type="submission" date="2019-03" db="UniProtKB">
        <authorList>
            <consortium name="EnsemblPlants"/>
        </authorList>
    </citation>
    <scope>IDENTIFICATION</scope>
</reference>
<reference evidence="14" key="2">
    <citation type="journal article" date="2017" name="Nat. Plants">
        <title>The Aegilops tauschii genome reveals multiple impacts of transposons.</title>
        <authorList>
            <person name="Zhao G."/>
            <person name="Zou C."/>
            <person name="Li K."/>
            <person name="Wang K."/>
            <person name="Li T."/>
            <person name="Gao L."/>
            <person name="Zhang X."/>
            <person name="Wang H."/>
            <person name="Yang Z."/>
            <person name="Liu X."/>
            <person name="Jiang W."/>
            <person name="Mao L."/>
            <person name="Kong X."/>
            <person name="Jiao Y."/>
            <person name="Jia J."/>
        </authorList>
    </citation>
    <scope>NUCLEOTIDE SEQUENCE [LARGE SCALE GENOMIC DNA]</scope>
    <source>
        <strain evidence="14">cv. AL8/78</strain>
    </source>
</reference>
<evidence type="ECO:0000256" key="4">
    <source>
        <dbReference type="ARBA" id="ARBA00023027"/>
    </source>
</evidence>
<evidence type="ECO:0000256" key="7">
    <source>
        <dbReference type="ARBA" id="ARBA00050778"/>
    </source>
</evidence>
<evidence type="ECO:0000256" key="5">
    <source>
        <dbReference type="ARBA" id="ARBA00023239"/>
    </source>
</evidence>
<dbReference type="CDD" id="cd05254">
    <property type="entry name" value="dTDP_HR_like_SDR_e"/>
    <property type="match status" value="1"/>
</dbReference>
<keyword evidence="14" id="KW-1185">Reference proteome</keyword>
<evidence type="ECO:0000256" key="8">
    <source>
        <dbReference type="ARBA" id="ARBA00061430"/>
    </source>
</evidence>
<reference evidence="13" key="3">
    <citation type="journal article" date="2017" name="Nature">
        <title>Genome sequence of the progenitor of the wheat D genome Aegilops tauschii.</title>
        <authorList>
            <person name="Luo M.C."/>
            <person name="Gu Y.Q."/>
            <person name="Puiu D."/>
            <person name="Wang H."/>
            <person name="Twardziok S.O."/>
            <person name="Deal K.R."/>
            <person name="Huo N."/>
            <person name="Zhu T."/>
            <person name="Wang L."/>
            <person name="Wang Y."/>
            <person name="McGuire P.E."/>
            <person name="Liu S."/>
            <person name="Long H."/>
            <person name="Ramasamy R.K."/>
            <person name="Rodriguez J.C."/>
            <person name="Van S.L."/>
            <person name="Yuan L."/>
            <person name="Wang Z."/>
            <person name="Xia Z."/>
            <person name="Xiao L."/>
            <person name="Anderson O.D."/>
            <person name="Ouyang S."/>
            <person name="Liang Y."/>
            <person name="Zimin A.V."/>
            <person name="Pertea G."/>
            <person name="Qi P."/>
            <person name="Bennetzen J.L."/>
            <person name="Dai X."/>
            <person name="Dawson M.W."/>
            <person name="Muller H.G."/>
            <person name="Kugler K."/>
            <person name="Rivarola-Duarte L."/>
            <person name="Spannagl M."/>
            <person name="Mayer K.F.X."/>
            <person name="Lu F.H."/>
            <person name="Bevan M.W."/>
            <person name="Leroy P."/>
            <person name="Li P."/>
            <person name="You F.M."/>
            <person name="Sun Q."/>
            <person name="Liu Z."/>
            <person name="Lyons E."/>
            <person name="Wicker T."/>
            <person name="Salzberg S.L."/>
            <person name="Devos K.M."/>
            <person name="Dvorak J."/>
        </authorList>
    </citation>
    <scope>NUCLEOTIDE SEQUENCE [LARGE SCALE GENOMIC DNA]</scope>
    <source>
        <strain evidence="13">cv. AL8/78</strain>
    </source>
</reference>
<dbReference type="Pfam" id="PF16363">
    <property type="entry name" value="GDP_Man_Dehyd"/>
    <property type="match status" value="1"/>
</dbReference>
<dbReference type="InterPro" id="IPR005888">
    <property type="entry name" value="dTDP_Gluc_deHydtase"/>
</dbReference>
<dbReference type="STRING" id="200361.A0A453IDH0"/>
<dbReference type="Gene3D" id="3.90.25.10">
    <property type="entry name" value="UDP-galactose 4-epimerase, domain 1"/>
    <property type="match status" value="1"/>
</dbReference>
<organism evidence="13 14">
    <name type="scientific">Aegilops tauschii subsp. strangulata</name>
    <name type="common">Goatgrass</name>
    <dbReference type="NCBI Taxonomy" id="200361"/>
    <lineage>
        <taxon>Eukaryota</taxon>
        <taxon>Viridiplantae</taxon>
        <taxon>Streptophyta</taxon>
        <taxon>Embryophyta</taxon>
        <taxon>Tracheophyta</taxon>
        <taxon>Spermatophyta</taxon>
        <taxon>Magnoliopsida</taxon>
        <taxon>Liliopsida</taxon>
        <taxon>Poales</taxon>
        <taxon>Poaceae</taxon>
        <taxon>BOP clade</taxon>
        <taxon>Pooideae</taxon>
        <taxon>Triticodae</taxon>
        <taxon>Triticeae</taxon>
        <taxon>Triticinae</taxon>
        <taxon>Aegilops</taxon>
    </lineage>
</organism>
<dbReference type="GO" id="GO:0050377">
    <property type="term" value="F:UDP-glucose 4,6-dehydratase activity"/>
    <property type="evidence" value="ECO:0007669"/>
    <property type="project" value="UniProtKB-EC"/>
</dbReference>
<dbReference type="Pfam" id="PF04321">
    <property type="entry name" value="RmlD_sub_bind"/>
    <property type="match status" value="1"/>
</dbReference>
<dbReference type="FunFam" id="3.40.50.720:FF:000304">
    <property type="entry name" value="UDP-glucose 4,6-dehydratase"/>
    <property type="match status" value="1"/>
</dbReference>
<comment type="catalytic activity">
    <reaction evidence="7">
        <text>UDP-alpha-D-glucose = UDP-4-dehydro-6-deoxy-alpha-D-glucose + H2O</text>
        <dbReference type="Rhea" id="RHEA:21500"/>
        <dbReference type="ChEBI" id="CHEBI:15377"/>
        <dbReference type="ChEBI" id="CHEBI:58885"/>
        <dbReference type="ChEBI" id="CHEBI:85329"/>
        <dbReference type="EC" id="4.2.1.76"/>
    </reaction>
</comment>
<protein>
    <recommendedName>
        <fullName evidence="10">UDP-glucose 4,6-dehydratase</fullName>
        <ecNumber evidence="10">4.2.1.76</ecNumber>
    </recommendedName>
</protein>
<accession>A0A453IDH0</accession>
<reference evidence="13" key="5">
    <citation type="journal article" date="2021" name="G3 (Bethesda)">
        <title>Aegilops tauschii genome assembly Aet v5.0 features greater sequence contiguity and improved annotation.</title>
        <authorList>
            <person name="Wang L."/>
            <person name="Zhu T."/>
            <person name="Rodriguez J.C."/>
            <person name="Deal K.R."/>
            <person name="Dubcovsky J."/>
            <person name="McGuire P.E."/>
            <person name="Lux T."/>
            <person name="Spannagl M."/>
            <person name="Mayer K.F.X."/>
            <person name="Baldrich P."/>
            <person name="Meyers B.C."/>
            <person name="Huo N."/>
            <person name="Gu Y.Q."/>
            <person name="Zhou H."/>
            <person name="Devos K.M."/>
            <person name="Bennetzen J.L."/>
            <person name="Unver T."/>
            <person name="Budak H."/>
            <person name="Gulick P.J."/>
            <person name="Galiba G."/>
            <person name="Kalapos B."/>
            <person name="Nelson D.R."/>
            <person name="Li P."/>
            <person name="You F.M."/>
            <person name="Luo M.C."/>
            <person name="Dvorak J."/>
        </authorList>
    </citation>
    <scope>NUCLEOTIDE SEQUENCE [LARGE SCALE GENOMIC DNA]</scope>
    <source>
        <strain evidence="13">cv. AL8/78</strain>
    </source>
</reference>
<dbReference type="GO" id="GO:0010253">
    <property type="term" value="P:UDP-rhamnose biosynthetic process"/>
    <property type="evidence" value="ECO:0007669"/>
    <property type="project" value="UniProtKB-ARBA"/>
</dbReference>
<dbReference type="PANTHER" id="PTHR43000">
    <property type="entry name" value="DTDP-D-GLUCOSE 4,6-DEHYDRATASE-RELATED"/>
    <property type="match status" value="1"/>
</dbReference>
<comment type="pathway">
    <text evidence="6">Carbohydrate biosynthesis.</text>
</comment>
<evidence type="ECO:0000313" key="14">
    <source>
        <dbReference type="Proteomes" id="UP000015105"/>
    </source>
</evidence>
<feature type="domain" description="NAD(P)-binding" evidence="12">
    <location>
        <begin position="117"/>
        <end position="422"/>
    </location>
</feature>
<dbReference type="Gramene" id="AET4Gv20525100.1">
    <property type="protein sequence ID" value="AET4Gv20525100.1"/>
    <property type="gene ID" value="AET4Gv20525100"/>
</dbReference>
<evidence type="ECO:0000313" key="13">
    <source>
        <dbReference type="EnsemblPlants" id="AET4Gv20525100.1"/>
    </source>
</evidence>
<evidence type="ECO:0000256" key="6">
    <source>
        <dbReference type="ARBA" id="ARBA00024331"/>
    </source>
</evidence>
<dbReference type="EC" id="4.2.1.76" evidence="10"/>
<dbReference type="FunFam" id="3.40.50.720:FF:000236">
    <property type="entry name" value="Bifunctional dTDP-4-dehydrorhamnose 3,5-epimerase/dTDP-4-dehydrorhamnose reductase"/>
    <property type="match status" value="1"/>
</dbReference>
<name>A0A453IDH0_AEGTS</name>
<dbReference type="SUPFAM" id="SSF51735">
    <property type="entry name" value="NAD(P)-binding Rossmann-fold domains"/>
    <property type="match status" value="2"/>
</dbReference>
<evidence type="ECO:0000256" key="2">
    <source>
        <dbReference type="ARBA" id="ARBA00001937"/>
    </source>
</evidence>
<dbReference type="EnsemblPlants" id="AET4Gv20525100.1">
    <property type="protein sequence ID" value="AET4Gv20525100.1"/>
    <property type="gene ID" value="AET4Gv20525100"/>
</dbReference>
<proteinExistence type="inferred from homology"/>
<dbReference type="GO" id="GO:0010280">
    <property type="term" value="F:UDP-L-rhamnose synthase activity"/>
    <property type="evidence" value="ECO:0007669"/>
    <property type="project" value="UniProtKB-ARBA"/>
</dbReference>
<evidence type="ECO:0000256" key="9">
    <source>
        <dbReference type="ARBA" id="ARBA00061620"/>
    </source>
</evidence>
<dbReference type="GO" id="GO:0016491">
    <property type="term" value="F:oxidoreductase activity"/>
    <property type="evidence" value="ECO:0007669"/>
    <property type="project" value="UniProtKB-KW"/>
</dbReference>